<dbReference type="Proteomes" id="UP001372338">
    <property type="component" value="Unassembled WGS sequence"/>
</dbReference>
<organism evidence="1 2">
    <name type="scientific">Crotalaria pallida</name>
    <name type="common">Smooth rattlebox</name>
    <name type="synonym">Crotalaria striata</name>
    <dbReference type="NCBI Taxonomy" id="3830"/>
    <lineage>
        <taxon>Eukaryota</taxon>
        <taxon>Viridiplantae</taxon>
        <taxon>Streptophyta</taxon>
        <taxon>Embryophyta</taxon>
        <taxon>Tracheophyta</taxon>
        <taxon>Spermatophyta</taxon>
        <taxon>Magnoliopsida</taxon>
        <taxon>eudicotyledons</taxon>
        <taxon>Gunneridae</taxon>
        <taxon>Pentapetalae</taxon>
        <taxon>rosids</taxon>
        <taxon>fabids</taxon>
        <taxon>Fabales</taxon>
        <taxon>Fabaceae</taxon>
        <taxon>Papilionoideae</taxon>
        <taxon>50 kb inversion clade</taxon>
        <taxon>genistoids sensu lato</taxon>
        <taxon>core genistoids</taxon>
        <taxon>Crotalarieae</taxon>
        <taxon>Crotalaria</taxon>
    </lineage>
</organism>
<comment type="caution">
    <text evidence="1">The sequence shown here is derived from an EMBL/GenBank/DDBJ whole genome shotgun (WGS) entry which is preliminary data.</text>
</comment>
<evidence type="ECO:0000313" key="1">
    <source>
        <dbReference type="EMBL" id="KAK7251174.1"/>
    </source>
</evidence>
<proteinExistence type="predicted"/>
<accession>A0AAN9EBD8</accession>
<dbReference type="EMBL" id="JAYWIO010000007">
    <property type="protein sequence ID" value="KAK7251174.1"/>
    <property type="molecule type" value="Genomic_DNA"/>
</dbReference>
<evidence type="ECO:0000313" key="2">
    <source>
        <dbReference type="Proteomes" id="UP001372338"/>
    </source>
</evidence>
<dbReference type="AlphaFoldDB" id="A0AAN9EBD8"/>
<gene>
    <name evidence="1" type="ORF">RIF29_34131</name>
</gene>
<reference evidence="1 2" key="1">
    <citation type="submission" date="2024-01" db="EMBL/GenBank/DDBJ databases">
        <title>The genomes of 5 underutilized Papilionoideae crops provide insights into root nodulation and disease resistanc.</title>
        <authorList>
            <person name="Yuan L."/>
        </authorList>
    </citation>
    <scope>NUCLEOTIDE SEQUENCE [LARGE SCALE GENOMIC DNA]</scope>
    <source>
        <strain evidence="1">ZHUSHIDOU_FW_LH</strain>
        <tissue evidence="1">Leaf</tissue>
    </source>
</reference>
<evidence type="ECO:0008006" key="3">
    <source>
        <dbReference type="Google" id="ProtNLM"/>
    </source>
</evidence>
<protein>
    <recommendedName>
        <fullName evidence="3">CCHC-type domain-containing protein</fullName>
    </recommendedName>
</protein>
<name>A0AAN9EBD8_CROPI</name>
<sequence>MAYRVEFIITPIVERTQEIVPIRDVWRSSIHLESGGPATLVTMCGMNERGFSSKEAVVKASHRPANHEPVRGSALHQNSSRGFRVFYGPRLHSKRGRKNGQHRRNLPPQCHRYNRNHIEGIYESFPCNEPGHIARYCTKPE</sequence>
<keyword evidence="2" id="KW-1185">Reference proteome</keyword>